<organism evidence="9 10">
    <name type="scientific">Geomonas silvestris</name>
    <dbReference type="NCBI Taxonomy" id="2740184"/>
    <lineage>
        <taxon>Bacteria</taxon>
        <taxon>Pseudomonadati</taxon>
        <taxon>Thermodesulfobacteriota</taxon>
        <taxon>Desulfuromonadia</taxon>
        <taxon>Geobacterales</taxon>
        <taxon>Geobacteraceae</taxon>
        <taxon>Geomonas</taxon>
    </lineage>
</organism>
<keyword evidence="5" id="KW-0521">NADP</keyword>
<accession>A0A6V8ME64</accession>
<dbReference type="InterPro" id="IPR024072">
    <property type="entry name" value="DHFR-like_dom_sf"/>
</dbReference>
<dbReference type="PROSITE" id="PS00075">
    <property type="entry name" value="DHFR_1"/>
    <property type="match status" value="1"/>
</dbReference>
<dbReference type="PANTHER" id="PTHR48069">
    <property type="entry name" value="DIHYDROFOLATE REDUCTASE"/>
    <property type="match status" value="1"/>
</dbReference>
<dbReference type="InterPro" id="IPR011990">
    <property type="entry name" value="TPR-like_helical_dom_sf"/>
</dbReference>
<feature type="domain" description="DHFR" evidence="8">
    <location>
        <begin position="2"/>
        <end position="155"/>
    </location>
</feature>
<protein>
    <recommendedName>
        <fullName evidence="3">dihydrofolate reductase</fullName>
        <ecNumber evidence="3">1.5.1.3</ecNumber>
    </recommendedName>
</protein>
<dbReference type="GO" id="GO:0050661">
    <property type="term" value="F:NADP binding"/>
    <property type="evidence" value="ECO:0007669"/>
    <property type="project" value="InterPro"/>
</dbReference>
<comment type="caution">
    <text evidence="9">The sequence shown here is derived from an EMBL/GenBank/DDBJ whole genome shotgun (WGS) entry which is preliminary data.</text>
</comment>
<dbReference type="Proteomes" id="UP000556026">
    <property type="component" value="Unassembled WGS sequence"/>
</dbReference>
<evidence type="ECO:0000313" key="10">
    <source>
        <dbReference type="Proteomes" id="UP000556026"/>
    </source>
</evidence>
<dbReference type="InterPro" id="IPR012259">
    <property type="entry name" value="DHFR"/>
</dbReference>
<dbReference type="AlphaFoldDB" id="A0A6V8ME64"/>
<keyword evidence="6" id="KW-0560">Oxidoreductase</keyword>
<evidence type="ECO:0000256" key="4">
    <source>
        <dbReference type="ARBA" id="ARBA00022563"/>
    </source>
</evidence>
<evidence type="ECO:0000256" key="1">
    <source>
        <dbReference type="ARBA" id="ARBA00004903"/>
    </source>
</evidence>
<dbReference type="GO" id="GO:0004146">
    <property type="term" value="F:dihydrofolate reductase activity"/>
    <property type="evidence" value="ECO:0007669"/>
    <property type="project" value="UniProtKB-EC"/>
</dbReference>
<dbReference type="RefSeq" id="WP_183353122.1">
    <property type="nucleotide sequence ID" value="NZ_BLXX01000001.1"/>
</dbReference>
<comment type="pathway">
    <text evidence="1">Cofactor biosynthesis; tetrahydrofolate biosynthesis; 5,6,7,8-tetrahydrofolate from 7,8-dihydrofolate: step 1/1.</text>
</comment>
<dbReference type="GO" id="GO:0046655">
    <property type="term" value="P:folic acid metabolic process"/>
    <property type="evidence" value="ECO:0007669"/>
    <property type="project" value="TreeGrafter"/>
</dbReference>
<dbReference type="EMBL" id="BLXX01000001">
    <property type="protein sequence ID" value="GFO58278.1"/>
    <property type="molecule type" value="Genomic_DNA"/>
</dbReference>
<evidence type="ECO:0000256" key="7">
    <source>
        <dbReference type="ARBA" id="ARBA00025067"/>
    </source>
</evidence>
<evidence type="ECO:0000313" key="9">
    <source>
        <dbReference type="EMBL" id="GFO58278.1"/>
    </source>
</evidence>
<evidence type="ECO:0000256" key="2">
    <source>
        <dbReference type="ARBA" id="ARBA00009539"/>
    </source>
</evidence>
<dbReference type="GO" id="GO:0005829">
    <property type="term" value="C:cytosol"/>
    <property type="evidence" value="ECO:0007669"/>
    <property type="project" value="TreeGrafter"/>
</dbReference>
<dbReference type="CDD" id="cd00209">
    <property type="entry name" value="DHFR"/>
    <property type="match status" value="1"/>
</dbReference>
<dbReference type="SUPFAM" id="SSF53597">
    <property type="entry name" value="Dihydrofolate reductase-like"/>
    <property type="match status" value="1"/>
</dbReference>
<dbReference type="GO" id="GO:0006730">
    <property type="term" value="P:one-carbon metabolic process"/>
    <property type="evidence" value="ECO:0007669"/>
    <property type="project" value="UniProtKB-KW"/>
</dbReference>
<keyword evidence="4" id="KW-0554">One-carbon metabolism</keyword>
<dbReference type="Gene3D" id="1.25.40.10">
    <property type="entry name" value="Tetratricopeptide repeat domain"/>
    <property type="match status" value="1"/>
</dbReference>
<dbReference type="PROSITE" id="PS51330">
    <property type="entry name" value="DHFR_2"/>
    <property type="match status" value="1"/>
</dbReference>
<dbReference type="Gene3D" id="3.40.430.10">
    <property type="entry name" value="Dihydrofolate Reductase, subunit A"/>
    <property type="match status" value="1"/>
</dbReference>
<evidence type="ECO:0000256" key="5">
    <source>
        <dbReference type="ARBA" id="ARBA00022857"/>
    </source>
</evidence>
<proteinExistence type="inferred from homology"/>
<gene>
    <name evidence="9" type="ORF">GMST_06030</name>
</gene>
<dbReference type="PANTHER" id="PTHR48069:SF3">
    <property type="entry name" value="DIHYDROFOLATE REDUCTASE"/>
    <property type="match status" value="1"/>
</dbReference>
<evidence type="ECO:0000259" key="8">
    <source>
        <dbReference type="PROSITE" id="PS51330"/>
    </source>
</evidence>
<evidence type="ECO:0000256" key="3">
    <source>
        <dbReference type="ARBA" id="ARBA00012856"/>
    </source>
</evidence>
<comment type="function">
    <text evidence="7">Key enzyme in folate metabolism. Catalyzes an essential reaction for de novo glycine and purine synthesis, and for DNA precursor synthesis.</text>
</comment>
<comment type="similarity">
    <text evidence="2">Belongs to the dihydrofolate reductase family.</text>
</comment>
<sequence length="306" mass="34209">MIISLIAAMSDNRVIGYQGKLPWHIPSDLTRFKEITMGHTVAMGTRTFHSIGHPLPGRRNIVVSRSGAKFNGCEVARSLKEAVAMVTGDEELFICGGAELYREALLISQRIYLTVIHAGYPGDVYFPEIPESFVEVHREERPNANPPLSFLVYEKADQDRGGHDPEDLRRKGFDALGRKLYFLARSCFEEAYSHQESPEVASHLAYCLAKSGGDTKRALHLAEKALGSEPHNLTFLLNLGRVQILAGTKERGLTTLRRGIQLGGAEDFQAELAKWGNRTPPPIPSLPRSHPLNKYLGMLRYKLRRH</sequence>
<dbReference type="UniPathway" id="UPA00077">
    <property type="reaction ID" value="UER00158"/>
</dbReference>
<keyword evidence="10" id="KW-1185">Reference proteome</keyword>
<reference evidence="10" key="1">
    <citation type="submission" date="2020-06" db="EMBL/GenBank/DDBJ databases">
        <title>Draft genomic sequence of Geomonas sp. Red330.</title>
        <authorList>
            <person name="Itoh H."/>
            <person name="Zhenxing X."/>
            <person name="Ushijima N."/>
            <person name="Masuda Y."/>
            <person name="Shiratori Y."/>
            <person name="Senoo K."/>
        </authorList>
    </citation>
    <scope>NUCLEOTIDE SEQUENCE [LARGE SCALE GENOMIC DNA]</scope>
    <source>
        <strain evidence="10">Red330</strain>
    </source>
</reference>
<dbReference type="EC" id="1.5.1.3" evidence="3"/>
<dbReference type="PRINTS" id="PR00070">
    <property type="entry name" value="DHFR"/>
</dbReference>
<evidence type="ECO:0000256" key="6">
    <source>
        <dbReference type="ARBA" id="ARBA00023002"/>
    </source>
</evidence>
<dbReference type="InterPro" id="IPR001796">
    <property type="entry name" value="DHFR_dom"/>
</dbReference>
<name>A0A6V8ME64_9BACT</name>
<dbReference type="GO" id="GO:0046452">
    <property type="term" value="P:dihydrofolate metabolic process"/>
    <property type="evidence" value="ECO:0007669"/>
    <property type="project" value="TreeGrafter"/>
</dbReference>
<dbReference type="GO" id="GO:0046654">
    <property type="term" value="P:tetrahydrofolate biosynthetic process"/>
    <property type="evidence" value="ECO:0007669"/>
    <property type="project" value="UniProtKB-UniPathway"/>
</dbReference>
<dbReference type="Pfam" id="PF00186">
    <property type="entry name" value="DHFR_1"/>
    <property type="match status" value="1"/>
</dbReference>
<dbReference type="SUPFAM" id="SSF48452">
    <property type="entry name" value="TPR-like"/>
    <property type="match status" value="1"/>
</dbReference>
<dbReference type="InterPro" id="IPR017925">
    <property type="entry name" value="DHFR_CS"/>
</dbReference>